<protein>
    <recommendedName>
        <fullName evidence="3">RecBCD enzyme subunit RecD</fullName>
        <ecNumber evidence="3">5.6.2.3</ecNumber>
    </recommendedName>
    <alternativeName>
        <fullName evidence="3">DNA 5'-3' helicase subunit RecD</fullName>
    </alternativeName>
    <alternativeName>
        <fullName evidence="3">Exonuclease V subunit RecD</fullName>
        <shortName evidence="3">ExoV subunit RecD</shortName>
    </alternativeName>
    <alternativeName>
        <fullName evidence="3">Helicase/nuclease RecBCD subunit RecD</fullName>
    </alternativeName>
</protein>
<dbReference type="GeneID" id="78255481"/>
<dbReference type="NCBIfam" id="TIGR01447">
    <property type="entry name" value="recD"/>
    <property type="match status" value="1"/>
</dbReference>
<keyword evidence="1 3" id="KW-0547">Nucleotide-binding</keyword>
<dbReference type="GO" id="GO:0017116">
    <property type="term" value="F:single-stranded DNA helicase activity"/>
    <property type="evidence" value="ECO:0007669"/>
    <property type="project" value="TreeGrafter"/>
</dbReference>
<dbReference type="GO" id="GO:0000724">
    <property type="term" value="P:double-strand break repair via homologous recombination"/>
    <property type="evidence" value="ECO:0007669"/>
    <property type="project" value="UniProtKB-UniRule"/>
</dbReference>
<feature type="binding site" evidence="3">
    <location>
        <begin position="197"/>
        <end position="204"/>
    </location>
    <ligand>
        <name>ATP</name>
        <dbReference type="ChEBI" id="CHEBI:30616"/>
    </ligand>
</feature>
<reference evidence="5 6" key="1">
    <citation type="submission" date="2014-06" db="EMBL/GenBank/DDBJ databases">
        <title>Genomes of Alteromonas australica, a world apart.</title>
        <authorList>
            <person name="Gonzaga A."/>
            <person name="Lopez-Perez M."/>
            <person name="Rodriguez-Valera F."/>
        </authorList>
    </citation>
    <scope>NUCLEOTIDE SEQUENCE [LARGE SCALE GENOMIC DNA]</scope>
    <source>
        <strain evidence="5 6">H 17</strain>
    </source>
</reference>
<dbReference type="GO" id="GO:0009338">
    <property type="term" value="C:exodeoxyribonuclease V complex"/>
    <property type="evidence" value="ECO:0007669"/>
    <property type="project" value="InterPro"/>
</dbReference>
<dbReference type="GO" id="GO:0003677">
    <property type="term" value="F:DNA binding"/>
    <property type="evidence" value="ECO:0007669"/>
    <property type="project" value="UniProtKB-UniRule"/>
</dbReference>
<keyword evidence="3" id="KW-0238">DNA-binding</keyword>
<dbReference type="Pfam" id="PF13245">
    <property type="entry name" value="AAA_19"/>
    <property type="match status" value="1"/>
</dbReference>
<dbReference type="Proteomes" id="UP000056090">
    <property type="component" value="Chromosome"/>
</dbReference>
<sequence>MTKNRRIATDIFNGLYGIEAIDKFIAIEFALTESLDEKENEIWLHLLVALSYMQRNGHSCLPLNVLAGCTWFSDPGLSDVVEDTDTKTVDEVKVGYRFCALTPLIGVVKKALLAPNISSLFVYSQGVFYSRRYFEFEQEVAGQLANRTRFVNLEEQALSQVKALWPAMFPTSMQAHQDWQQIAVAKSLVQHFSVINGGPGTGKTYTVLRLILALQAMDAGLNIVLAAPTGKAQQRMTESILSNIAGLRGKVDDTYLNRVPTTATTLHRLLGIREYTVATKYDQYNPLNLDVLIVDEASMVDLALMTRIMRALPDHARLYFIGDADQLPAVELGNVLEQLVGHSAHDAPHANLDEAKLGAVPTPLRQHIASLCPHLPLLPVDEDAKTWVHTLQAPQRFKGQIAKVATAIQKGEADAALANITPGVDELADSTTYVSVLQSGVTMRSEQDISKVQLQRMAKESYATVFAATTVDDALKRLNKVRWLTPIRNGSMGVEGLNTLIYDAIKHNIVRREGSFYQGQPIMITKNNHPQRLSNGEVGIIWPDSSGKLYAWFETQEGDLRHIALSRVPQYETVYAMTIHKSQGSEFDNVVLLLPKPESAKSASLFHRGLVYTGLTRAKKGCLIIADSPTFKDMVINLDTRYSGLANAISEKTMGLSEVSQ</sequence>
<dbReference type="InterPro" id="IPR006344">
    <property type="entry name" value="RecD"/>
</dbReference>
<organism evidence="5 6">
    <name type="scientific">Alteromonas australica</name>
    <dbReference type="NCBI Taxonomy" id="589873"/>
    <lineage>
        <taxon>Bacteria</taxon>
        <taxon>Pseudomonadati</taxon>
        <taxon>Pseudomonadota</taxon>
        <taxon>Gammaproteobacteria</taxon>
        <taxon>Alteromonadales</taxon>
        <taxon>Alteromonadaceae</taxon>
        <taxon>Alteromonas/Salinimonas group</taxon>
        <taxon>Alteromonas</taxon>
    </lineage>
</organism>
<keyword evidence="3" id="KW-0347">Helicase</keyword>
<accession>A0A075NX13</accession>
<keyword evidence="3" id="KW-0413">Isomerase</keyword>
<dbReference type="RefSeq" id="WP_044057326.1">
    <property type="nucleotide sequence ID" value="NZ_CBCSKJ010000003.1"/>
</dbReference>
<keyword evidence="2 3" id="KW-0067">ATP-binding</keyword>
<dbReference type="GO" id="GO:0005524">
    <property type="term" value="F:ATP binding"/>
    <property type="evidence" value="ECO:0007669"/>
    <property type="project" value="UniProtKB-UniRule"/>
</dbReference>
<dbReference type="GO" id="GO:0016887">
    <property type="term" value="F:ATP hydrolysis activity"/>
    <property type="evidence" value="ECO:0007669"/>
    <property type="project" value="RHEA"/>
</dbReference>
<dbReference type="KEGG" id="aal:EP13_11245"/>
<dbReference type="SUPFAM" id="SSF52540">
    <property type="entry name" value="P-loop containing nucleoside triphosphate hydrolases"/>
    <property type="match status" value="1"/>
</dbReference>
<dbReference type="CDD" id="cd17933">
    <property type="entry name" value="DEXSc_RecD-like"/>
    <property type="match status" value="1"/>
</dbReference>
<keyword evidence="3" id="KW-0269">Exonuclease</keyword>
<evidence type="ECO:0000256" key="3">
    <source>
        <dbReference type="HAMAP-Rule" id="MF_01487"/>
    </source>
</evidence>
<keyword evidence="3" id="KW-0378">Hydrolase</keyword>
<evidence type="ECO:0000313" key="6">
    <source>
        <dbReference type="Proteomes" id="UP000056090"/>
    </source>
</evidence>
<comment type="miscellaneous">
    <text evidence="3">In the RecBCD complex, RecB has a slow 3'-5' helicase, an exonuclease activity and loads RecA onto ssDNA, RecD has a fast 5'-3' helicase activity, while RecC stimulates the ATPase and processivity of the RecB helicase and contributes to recognition of the Chi site.</text>
</comment>
<dbReference type="GO" id="GO:0043139">
    <property type="term" value="F:5'-3' DNA helicase activity"/>
    <property type="evidence" value="ECO:0007669"/>
    <property type="project" value="UniProtKB-UniRule"/>
</dbReference>
<evidence type="ECO:0000313" key="5">
    <source>
        <dbReference type="EMBL" id="AIF99214.1"/>
    </source>
</evidence>
<dbReference type="CDD" id="cd18809">
    <property type="entry name" value="SF1_C_RecD"/>
    <property type="match status" value="1"/>
</dbReference>
<dbReference type="Pfam" id="PF13538">
    <property type="entry name" value="UvrD_C_2"/>
    <property type="match status" value="1"/>
</dbReference>
<comment type="catalytic activity">
    <reaction evidence="3">
        <text>ATP + H2O = ADP + phosphate + H(+)</text>
        <dbReference type="Rhea" id="RHEA:13065"/>
        <dbReference type="ChEBI" id="CHEBI:15377"/>
        <dbReference type="ChEBI" id="CHEBI:15378"/>
        <dbReference type="ChEBI" id="CHEBI:30616"/>
        <dbReference type="ChEBI" id="CHEBI:43474"/>
        <dbReference type="ChEBI" id="CHEBI:456216"/>
        <dbReference type="EC" id="5.6.2.3"/>
    </reaction>
</comment>
<dbReference type="InterPro" id="IPR050534">
    <property type="entry name" value="Coronavir_polyprotein_1ab"/>
</dbReference>
<dbReference type="HAMAP" id="MF_01487">
    <property type="entry name" value="RecD"/>
    <property type="match status" value="1"/>
</dbReference>
<evidence type="ECO:0000259" key="4">
    <source>
        <dbReference type="Pfam" id="PF13538"/>
    </source>
</evidence>
<keyword evidence="3" id="KW-0234">DNA repair</keyword>
<dbReference type="AlphaFoldDB" id="A0A075NX13"/>
<evidence type="ECO:0000256" key="2">
    <source>
        <dbReference type="ARBA" id="ARBA00022840"/>
    </source>
</evidence>
<dbReference type="eggNOG" id="COG0507">
    <property type="taxonomic scope" value="Bacteria"/>
</dbReference>
<dbReference type="InterPro" id="IPR027785">
    <property type="entry name" value="UvrD-like_helicase_C"/>
</dbReference>
<keyword evidence="6" id="KW-1185">Reference proteome</keyword>
<dbReference type="EMBL" id="CP008849">
    <property type="protein sequence ID" value="AIF99214.1"/>
    <property type="molecule type" value="Genomic_DNA"/>
</dbReference>
<gene>
    <name evidence="3" type="primary">recD</name>
    <name evidence="5" type="ORF">EP13_11245</name>
</gene>
<dbReference type="InterPro" id="IPR027417">
    <property type="entry name" value="P-loop_NTPase"/>
</dbReference>
<comment type="subunit">
    <text evidence="3">Heterotrimer of RecB, RecC and RecD. All subunits contribute to DNA-binding.</text>
</comment>
<dbReference type="Gene3D" id="3.40.50.300">
    <property type="entry name" value="P-loop containing nucleotide triphosphate hydrolases"/>
    <property type="match status" value="2"/>
</dbReference>
<evidence type="ECO:0000256" key="1">
    <source>
        <dbReference type="ARBA" id="ARBA00022741"/>
    </source>
</evidence>
<dbReference type="GO" id="GO:0008854">
    <property type="term" value="F:exodeoxyribonuclease V activity"/>
    <property type="evidence" value="ECO:0007669"/>
    <property type="project" value="InterPro"/>
</dbReference>
<keyword evidence="3" id="KW-0540">Nuclease</keyword>
<feature type="domain" description="UvrD-like helicase C-terminal" evidence="4">
    <location>
        <begin position="574"/>
        <end position="625"/>
    </location>
</feature>
<dbReference type="PANTHER" id="PTHR43788:SF6">
    <property type="entry name" value="DNA HELICASE B"/>
    <property type="match status" value="1"/>
</dbReference>
<dbReference type="EC" id="5.6.2.3" evidence="3"/>
<proteinExistence type="inferred from homology"/>
<keyword evidence="3" id="KW-0227">DNA damage</keyword>
<comment type="function">
    <text evidence="3">A helicase/nuclease that prepares dsDNA breaks (DSB) for recombinational DNA repair. Binds to DSBs and unwinds DNA via a highly rapid and processive ATP-dependent bidirectional helicase activity. Unwinds dsDNA until it encounters a Chi (crossover hotspot instigator) sequence from the 3' direction. Cuts ssDNA a few nucleotides 3' to the Chi site. The properties and activities of the enzyme are changed at Chi. The Chi-altered holoenzyme produces a long 3'-ssDNA overhang and facilitates RecA-binding to the ssDNA for homologous DNA recombination and repair. Holoenzyme degrades any linearized DNA that is unable to undergo homologous recombination. In the holoenzyme this subunit has ssDNA-dependent ATPase and 5'-3' helicase activity. When added to pre-assembled RecBC greatly stimulates nuclease activity and augments holoenzyme processivity. Negatively regulates the RecA-loading ability of RecBCD.</text>
</comment>
<comment type="similarity">
    <text evidence="3">Belongs to the RecD family.</text>
</comment>
<dbReference type="PANTHER" id="PTHR43788">
    <property type="entry name" value="DNA2/NAM7 HELICASE FAMILY MEMBER"/>
    <property type="match status" value="1"/>
</dbReference>
<name>A0A075NX13_9ALTE</name>